<dbReference type="EMBL" id="JACJVR010000031">
    <property type="protein sequence ID" value="MBB6691520.1"/>
    <property type="molecule type" value="Genomic_DNA"/>
</dbReference>
<evidence type="ECO:0000256" key="4">
    <source>
        <dbReference type="ARBA" id="ARBA00022679"/>
    </source>
</evidence>
<dbReference type="GO" id="GO:0016763">
    <property type="term" value="F:pentosyltransferase activity"/>
    <property type="evidence" value="ECO:0007669"/>
    <property type="project" value="TreeGrafter"/>
</dbReference>
<protein>
    <submittedName>
        <fullName evidence="9">Glycosyltransferase family 39 protein</fullName>
    </submittedName>
</protein>
<evidence type="ECO:0000256" key="6">
    <source>
        <dbReference type="ARBA" id="ARBA00022989"/>
    </source>
</evidence>
<keyword evidence="6 8" id="KW-1133">Transmembrane helix</keyword>
<accession>A0A841U069</accession>
<evidence type="ECO:0000313" key="10">
    <source>
        <dbReference type="Proteomes" id="UP000553776"/>
    </source>
</evidence>
<evidence type="ECO:0000256" key="8">
    <source>
        <dbReference type="SAM" id="Phobius"/>
    </source>
</evidence>
<feature type="transmembrane region" description="Helical" evidence="8">
    <location>
        <begin position="165"/>
        <end position="181"/>
    </location>
</feature>
<evidence type="ECO:0000256" key="5">
    <source>
        <dbReference type="ARBA" id="ARBA00022692"/>
    </source>
</evidence>
<feature type="transmembrane region" description="Helical" evidence="8">
    <location>
        <begin position="308"/>
        <end position="327"/>
    </location>
</feature>
<feature type="transmembrane region" description="Helical" evidence="8">
    <location>
        <begin position="333"/>
        <end position="350"/>
    </location>
</feature>
<feature type="transmembrane region" description="Helical" evidence="8">
    <location>
        <begin position="89"/>
        <end position="110"/>
    </location>
</feature>
<dbReference type="GO" id="GO:0005886">
    <property type="term" value="C:plasma membrane"/>
    <property type="evidence" value="ECO:0007669"/>
    <property type="project" value="UniProtKB-SubCell"/>
</dbReference>
<evidence type="ECO:0000256" key="7">
    <source>
        <dbReference type="ARBA" id="ARBA00023136"/>
    </source>
</evidence>
<dbReference type="PANTHER" id="PTHR33908">
    <property type="entry name" value="MANNOSYLTRANSFERASE YKCB-RELATED"/>
    <property type="match status" value="1"/>
</dbReference>
<keyword evidence="5 8" id="KW-0812">Transmembrane</keyword>
<comment type="caution">
    <text evidence="9">The sequence shown here is derived from an EMBL/GenBank/DDBJ whole genome shotgun (WGS) entry which is preliminary data.</text>
</comment>
<feature type="transmembrane region" description="Helical" evidence="8">
    <location>
        <begin position="215"/>
        <end position="236"/>
    </location>
</feature>
<proteinExistence type="predicted"/>
<keyword evidence="3" id="KW-0328">Glycosyltransferase</keyword>
<evidence type="ECO:0000256" key="2">
    <source>
        <dbReference type="ARBA" id="ARBA00022475"/>
    </source>
</evidence>
<dbReference type="PANTHER" id="PTHR33908:SF11">
    <property type="entry name" value="MEMBRANE PROTEIN"/>
    <property type="match status" value="1"/>
</dbReference>
<keyword evidence="7 8" id="KW-0472">Membrane</keyword>
<evidence type="ECO:0000313" key="9">
    <source>
        <dbReference type="EMBL" id="MBB6691520.1"/>
    </source>
</evidence>
<evidence type="ECO:0000256" key="1">
    <source>
        <dbReference type="ARBA" id="ARBA00004651"/>
    </source>
</evidence>
<feature type="transmembrane region" description="Helical" evidence="8">
    <location>
        <begin position="275"/>
        <end position="296"/>
    </location>
</feature>
<dbReference type="GO" id="GO:0009103">
    <property type="term" value="P:lipopolysaccharide biosynthetic process"/>
    <property type="evidence" value="ECO:0007669"/>
    <property type="project" value="UniProtKB-ARBA"/>
</dbReference>
<evidence type="ECO:0000256" key="3">
    <source>
        <dbReference type="ARBA" id="ARBA00022676"/>
    </source>
</evidence>
<feature type="transmembrane region" description="Helical" evidence="8">
    <location>
        <begin position="362"/>
        <end position="380"/>
    </location>
</feature>
<dbReference type="AlphaFoldDB" id="A0A841U069"/>
<dbReference type="InterPro" id="IPR050297">
    <property type="entry name" value="LipidA_mod_glycosyltrf_83"/>
</dbReference>
<sequence length="529" mass="60140">MRKIKFSATWLLVILLAAAEAPAIWYWALNNHFVYTDAISRTANAFYVLHTRDPHLGAIGFVWNPLPSFLQLPILAFWKWWPSLAADGISGMIVTALFNGFGAAVIYGALRSKNVPLAYRVLWTLLYAFHPFIYVFGSNGMSESIFALFILLSIRYLIEWMDEQNMTSAIVIGFSLCLAFLTRYEAIPFAAAVLFGCLLVQLRPNEGLRRGYSRFEATLILLILPMLFAVLMWLWFNYTIMGNAFYFLNSNYSNVGQSVNLNEFFLGIKHNVKEVIFFVVKQSVPFLAPLAVVILFRLLSWRLFRKDVLILGALIVSIPTLQFYMLYQGISYGWLRFFFYPLPIVVIWLGREWHVVRPRLRHAFAILMCAAIAASGILSYKAMNNPRMAPEEYSMLHFQEDSLYEEMKLSRAIATSLDDILTANPDSLVLLDSFGAAEIVVSSTKQKQMVVTSDRDFKQALKDPAAYGIKYMLVPDPSGLDQLNAINIQYPALFRQGMSGWTVAAVFGDRWKLFEAVDSDKSFSPQTSR</sequence>
<name>A0A841U069_9BACL</name>
<organism evidence="9 10">
    <name type="scientific">Cohnella xylanilytica</name>
    <dbReference type="NCBI Taxonomy" id="557555"/>
    <lineage>
        <taxon>Bacteria</taxon>
        <taxon>Bacillati</taxon>
        <taxon>Bacillota</taxon>
        <taxon>Bacilli</taxon>
        <taxon>Bacillales</taxon>
        <taxon>Paenibacillaceae</taxon>
        <taxon>Cohnella</taxon>
    </lineage>
</organism>
<keyword evidence="2" id="KW-1003">Cell membrane</keyword>
<comment type="subcellular location">
    <subcellularLocation>
        <location evidence="1">Cell membrane</location>
        <topology evidence="1">Multi-pass membrane protein</topology>
    </subcellularLocation>
</comment>
<feature type="transmembrane region" description="Helical" evidence="8">
    <location>
        <begin position="141"/>
        <end position="158"/>
    </location>
</feature>
<dbReference type="Proteomes" id="UP000553776">
    <property type="component" value="Unassembled WGS sequence"/>
</dbReference>
<reference evidence="9 10" key="1">
    <citation type="submission" date="2020-08" db="EMBL/GenBank/DDBJ databases">
        <title>Cohnella phylogeny.</title>
        <authorList>
            <person name="Dunlap C."/>
        </authorList>
    </citation>
    <scope>NUCLEOTIDE SEQUENCE [LARGE SCALE GENOMIC DNA]</scope>
    <source>
        <strain evidence="9 10">DSM 25239</strain>
    </source>
</reference>
<dbReference type="RefSeq" id="WP_185135514.1">
    <property type="nucleotide sequence ID" value="NZ_BORM01000011.1"/>
</dbReference>
<keyword evidence="4 9" id="KW-0808">Transferase</keyword>
<gene>
    <name evidence="9" type="ORF">H7B90_08930</name>
</gene>
<keyword evidence="10" id="KW-1185">Reference proteome</keyword>